<protein>
    <recommendedName>
        <fullName evidence="4">Outer membrane repeat protein</fullName>
    </recommendedName>
</protein>
<gene>
    <name evidence="2" type="ORF">FHW12_002864</name>
</gene>
<evidence type="ECO:0000313" key="3">
    <source>
        <dbReference type="Proteomes" id="UP000550401"/>
    </source>
</evidence>
<sequence>MSRFARPPMPALRPLAAGVLLLCGATAGAATIPVTNCLNGGTGSLRAAAQAAGNTDVIDLGQLQCSLITLTTGRIELPSFVTVQGPGSGLLAIDGNAYDRVFQHTGAGVLTISGLTLRNGSGFLSGGCIYSGGNVQLTDVAIRDCKVVGIAGTSTYRGGGLFVDGILAMVGSHVDGNRVYSSLGNAVGGGAYVHGDLTMTNSTISGNRADSVASAGFANGGGAYVTGVVDANYSTIDGNTVAALASPFGSGGGAVAGGRASLRNSTVSGNEAGFVGGVQLKGGNTVPASLIANSTISGNRATMATIGGVYAKAALTVANATIAFNQEALPLGAGLFQTGFAADLQSSIIARNGGAAGSPDVGEGLGASFGGADNLIENHGTSPVPADTIAADPRLVGLGDNGGRTRTHLLRADSPAIDAGNNAQGLSADQRGGAFARVHGVAADIGALEADGDRLFANGFD</sequence>
<dbReference type="InterPro" id="IPR006626">
    <property type="entry name" value="PbH1"/>
</dbReference>
<keyword evidence="1" id="KW-0732">Signal</keyword>
<dbReference type="SUPFAM" id="SSF51126">
    <property type="entry name" value="Pectin lyase-like"/>
    <property type="match status" value="1"/>
</dbReference>
<accession>A0A839F925</accession>
<name>A0A839F925_9GAMM</name>
<dbReference type="RefSeq" id="WP_182531671.1">
    <property type="nucleotide sequence ID" value="NZ_JACGXL010000004.1"/>
</dbReference>
<dbReference type="InterPro" id="IPR012334">
    <property type="entry name" value="Pectin_lyas_fold"/>
</dbReference>
<feature type="chain" id="PRO_5033016457" description="Outer membrane repeat protein" evidence="1">
    <location>
        <begin position="30"/>
        <end position="461"/>
    </location>
</feature>
<keyword evidence="3" id="KW-1185">Reference proteome</keyword>
<dbReference type="InterPro" id="IPR011050">
    <property type="entry name" value="Pectin_lyase_fold/virulence"/>
</dbReference>
<dbReference type="NCBIfam" id="NF041518">
    <property type="entry name" value="choice_anch_Q"/>
    <property type="match status" value="1"/>
</dbReference>
<organism evidence="2 3">
    <name type="scientific">Dokdonella fugitiva</name>
    <dbReference type="NCBI Taxonomy" id="328517"/>
    <lineage>
        <taxon>Bacteria</taxon>
        <taxon>Pseudomonadati</taxon>
        <taxon>Pseudomonadota</taxon>
        <taxon>Gammaproteobacteria</taxon>
        <taxon>Lysobacterales</taxon>
        <taxon>Rhodanobacteraceae</taxon>
        <taxon>Dokdonella</taxon>
    </lineage>
</organism>
<dbReference type="Proteomes" id="UP000550401">
    <property type="component" value="Unassembled WGS sequence"/>
</dbReference>
<proteinExistence type="predicted"/>
<evidence type="ECO:0008006" key="4">
    <source>
        <dbReference type="Google" id="ProtNLM"/>
    </source>
</evidence>
<evidence type="ECO:0000256" key="1">
    <source>
        <dbReference type="SAM" id="SignalP"/>
    </source>
</evidence>
<dbReference type="EMBL" id="JACGXL010000004">
    <property type="protein sequence ID" value="MBA8888631.1"/>
    <property type="molecule type" value="Genomic_DNA"/>
</dbReference>
<dbReference type="InterPro" id="IPR059226">
    <property type="entry name" value="Choice_anch_Q_dom"/>
</dbReference>
<dbReference type="SMART" id="SM00710">
    <property type="entry name" value="PbH1"/>
    <property type="match status" value="5"/>
</dbReference>
<reference evidence="2 3" key="1">
    <citation type="submission" date="2020-07" db="EMBL/GenBank/DDBJ databases">
        <title>Genomic Encyclopedia of Type Strains, Phase IV (KMG-V): Genome sequencing to study the core and pangenomes of soil and plant-associated prokaryotes.</title>
        <authorList>
            <person name="Whitman W."/>
        </authorList>
    </citation>
    <scope>NUCLEOTIDE SEQUENCE [LARGE SCALE GENOMIC DNA]</scope>
    <source>
        <strain evidence="2 3">RH2WT43</strain>
    </source>
</reference>
<feature type="signal peptide" evidence="1">
    <location>
        <begin position="1"/>
        <end position="29"/>
    </location>
</feature>
<dbReference type="Gene3D" id="2.160.20.10">
    <property type="entry name" value="Single-stranded right-handed beta-helix, Pectin lyase-like"/>
    <property type="match status" value="1"/>
</dbReference>
<dbReference type="AlphaFoldDB" id="A0A839F925"/>
<comment type="caution">
    <text evidence="2">The sequence shown here is derived from an EMBL/GenBank/DDBJ whole genome shotgun (WGS) entry which is preliminary data.</text>
</comment>
<evidence type="ECO:0000313" key="2">
    <source>
        <dbReference type="EMBL" id="MBA8888631.1"/>
    </source>
</evidence>